<dbReference type="PANTHER" id="PTHR45966:SF4">
    <property type="entry name" value="GDSL ESTERASE_LIPASE 5"/>
    <property type="match status" value="1"/>
</dbReference>
<organism evidence="3 4">
    <name type="scientific">Handroanthus impetiginosus</name>
    <dbReference type="NCBI Taxonomy" id="429701"/>
    <lineage>
        <taxon>Eukaryota</taxon>
        <taxon>Viridiplantae</taxon>
        <taxon>Streptophyta</taxon>
        <taxon>Embryophyta</taxon>
        <taxon>Tracheophyta</taxon>
        <taxon>Spermatophyta</taxon>
        <taxon>Magnoliopsida</taxon>
        <taxon>eudicotyledons</taxon>
        <taxon>Gunneridae</taxon>
        <taxon>Pentapetalae</taxon>
        <taxon>asterids</taxon>
        <taxon>lamiids</taxon>
        <taxon>Lamiales</taxon>
        <taxon>Bignoniaceae</taxon>
        <taxon>Crescentiina</taxon>
        <taxon>Tabebuia alliance</taxon>
        <taxon>Handroanthus</taxon>
    </lineage>
</organism>
<evidence type="ECO:0000256" key="1">
    <source>
        <dbReference type="ARBA" id="ARBA00008668"/>
    </source>
</evidence>
<keyword evidence="4" id="KW-1185">Reference proteome</keyword>
<dbReference type="AlphaFoldDB" id="A0A2G9G7A8"/>
<evidence type="ECO:0000256" key="2">
    <source>
        <dbReference type="ARBA" id="ARBA00022729"/>
    </source>
</evidence>
<evidence type="ECO:0000313" key="3">
    <source>
        <dbReference type="EMBL" id="PIN01189.1"/>
    </source>
</evidence>
<name>A0A2G9G7A8_9LAMI</name>
<sequence>MVIDLRTQLKYYKKEMSELRQKKGHSEAPIISSSAVYLFSIGTNDYISPFLLNSTTLMPSYHHSQYVEMAIHKRGGRKFVFLNLGELGCLPGLRILRAETKCGGCLEEASYLAKLHNKALKTLLSEMEQQLHGFKYFLYDFNSSLAQKITQPSKYGFKEGKKACCGTGHFNGIFSCGGKRVVKDYELCNNPSEFVFWDSYHLTERVYKQMADQMWSRSLKKFFLCF</sequence>
<dbReference type="InterPro" id="IPR036514">
    <property type="entry name" value="SGNH_hydro_sf"/>
</dbReference>
<dbReference type="Proteomes" id="UP000231279">
    <property type="component" value="Unassembled WGS sequence"/>
</dbReference>
<accession>A0A2G9G7A8</accession>
<dbReference type="InterPro" id="IPR001087">
    <property type="entry name" value="GDSL"/>
</dbReference>
<proteinExistence type="inferred from homology"/>
<evidence type="ECO:0000313" key="4">
    <source>
        <dbReference type="Proteomes" id="UP000231279"/>
    </source>
</evidence>
<evidence type="ECO:0008006" key="5">
    <source>
        <dbReference type="Google" id="ProtNLM"/>
    </source>
</evidence>
<dbReference type="Pfam" id="PF00657">
    <property type="entry name" value="Lipase_GDSL"/>
    <property type="match status" value="1"/>
</dbReference>
<dbReference type="InterPro" id="IPR044552">
    <property type="entry name" value="GLIP1-5/GLL25"/>
</dbReference>
<comment type="caution">
    <text evidence="3">The sequence shown here is derived from an EMBL/GenBank/DDBJ whole genome shotgun (WGS) entry which is preliminary data.</text>
</comment>
<gene>
    <name evidence="3" type="ORF">CDL12_26310</name>
</gene>
<dbReference type="EMBL" id="NKXS01006529">
    <property type="protein sequence ID" value="PIN01189.1"/>
    <property type="molecule type" value="Genomic_DNA"/>
</dbReference>
<dbReference type="PANTHER" id="PTHR45966">
    <property type="entry name" value="GDSL-LIKE LIPASE/ACYLHYDROLASE"/>
    <property type="match status" value="1"/>
</dbReference>
<comment type="similarity">
    <text evidence="1">Belongs to the 'GDSL' lipolytic enzyme family.</text>
</comment>
<protein>
    <recommendedName>
        <fullName evidence="5">Triacylglycerol lipase</fullName>
    </recommendedName>
</protein>
<keyword evidence="2" id="KW-0732">Signal</keyword>
<reference evidence="4" key="1">
    <citation type="journal article" date="2018" name="Gigascience">
        <title>Genome assembly of the Pink Ipe (Handroanthus impetiginosus, Bignoniaceae), a highly valued, ecologically keystone Neotropical timber forest tree.</title>
        <authorList>
            <person name="Silva-Junior O.B."/>
            <person name="Grattapaglia D."/>
            <person name="Novaes E."/>
            <person name="Collevatti R.G."/>
        </authorList>
    </citation>
    <scope>NUCLEOTIDE SEQUENCE [LARGE SCALE GENOMIC DNA]</scope>
    <source>
        <strain evidence="4">cv. UFG-1</strain>
    </source>
</reference>
<dbReference type="Gene3D" id="3.40.50.1110">
    <property type="entry name" value="SGNH hydrolase"/>
    <property type="match status" value="1"/>
</dbReference>
<dbReference type="GO" id="GO:0016298">
    <property type="term" value="F:lipase activity"/>
    <property type="evidence" value="ECO:0007669"/>
    <property type="project" value="TreeGrafter"/>
</dbReference>
<dbReference type="OrthoDB" id="1600564at2759"/>